<dbReference type="AlphaFoldDB" id="A0A6H3FDI3"/>
<dbReference type="EMBL" id="SIXC01000008">
    <property type="protein sequence ID" value="TBH79451.1"/>
    <property type="molecule type" value="Genomic_DNA"/>
</dbReference>
<name>A0A6H3FDI3_9BACT</name>
<reference evidence="3 4" key="1">
    <citation type="submission" date="2018-12" db="EMBL/GenBank/DDBJ databases">
        <title>First genome draft of Desulfovibrio legallis sp. nov.</title>
        <authorList>
            <person name="Ben Dhia O."/>
            <person name="Najjari A."/>
            <person name="Ferjani R."/>
            <person name="Fhoula I."/>
            <person name="Fardeau M.-L."/>
            <person name="Boudabbous A."/>
            <person name="Ouzari H.I."/>
        </authorList>
    </citation>
    <scope>NUCLEOTIDE SEQUENCE [LARGE SCALE GENOMIC DNA]</scope>
    <source>
        <strain evidence="3 4">H1T</strain>
    </source>
</reference>
<sequence length="145" mass="14998">MPVPGGHTMRYLWILLLTLALAAPAAYAVAADSTGAPAAAAPHKTKAAKTKGVTKKAPVDTVAKALASGDRTPMRVTGRLVEKVPGKKVQYVFEDATGRVTVALGKKALKGAAVPALQSEVRLAGVLRVKNKTTPVMVAHSVQPL</sequence>
<keyword evidence="4" id="KW-1185">Reference proteome</keyword>
<evidence type="ECO:0000313" key="3">
    <source>
        <dbReference type="EMBL" id="TBH79451.1"/>
    </source>
</evidence>
<organism evidence="3 4">
    <name type="scientific">Desulfovibrio legallii</name>
    <dbReference type="NCBI Taxonomy" id="571438"/>
    <lineage>
        <taxon>Bacteria</taxon>
        <taxon>Pseudomonadati</taxon>
        <taxon>Thermodesulfobacteriota</taxon>
        <taxon>Desulfovibrionia</taxon>
        <taxon>Desulfovibrionales</taxon>
        <taxon>Desulfovibrionaceae</taxon>
        <taxon>Desulfovibrio</taxon>
    </lineage>
</organism>
<dbReference type="Pfam" id="PF04076">
    <property type="entry name" value="BOF"/>
    <property type="match status" value="1"/>
</dbReference>
<evidence type="ECO:0000256" key="1">
    <source>
        <dbReference type="ARBA" id="ARBA00022729"/>
    </source>
</evidence>
<protein>
    <submittedName>
        <fullName evidence="3">NirD/YgiW/YdeI family stress tolerance protein</fullName>
    </submittedName>
</protein>
<feature type="signal peptide" evidence="2">
    <location>
        <begin position="1"/>
        <end position="30"/>
    </location>
</feature>
<evidence type="ECO:0000313" key="4">
    <source>
        <dbReference type="Proteomes" id="UP000292919"/>
    </source>
</evidence>
<dbReference type="InterPro" id="IPR036700">
    <property type="entry name" value="BOBF_sf"/>
</dbReference>
<evidence type="ECO:0000256" key="2">
    <source>
        <dbReference type="SAM" id="SignalP"/>
    </source>
</evidence>
<dbReference type="NCBIfam" id="NF033674">
    <property type="entry name" value="stress_OB_fold"/>
    <property type="match status" value="1"/>
</dbReference>
<dbReference type="SUPFAM" id="SSF101756">
    <property type="entry name" value="Hypothetical protein YgiW"/>
    <property type="match status" value="1"/>
</dbReference>
<comment type="caution">
    <text evidence="3">The sequence shown here is derived from an EMBL/GenBank/DDBJ whole genome shotgun (WGS) entry which is preliminary data.</text>
</comment>
<accession>A0A6H3FDI3</accession>
<keyword evidence="1 2" id="KW-0732">Signal</keyword>
<dbReference type="Proteomes" id="UP000292919">
    <property type="component" value="Unassembled WGS sequence"/>
</dbReference>
<gene>
    <name evidence="3" type="ORF">EB812_07585</name>
</gene>
<dbReference type="InterPro" id="IPR005220">
    <property type="entry name" value="CarO-like"/>
</dbReference>
<dbReference type="Gene3D" id="2.40.50.200">
    <property type="entry name" value="Bacterial OB-fold"/>
    <property type="match status" value="1"/>
</dbReference>
<proteinExistence type="predicted"/>
<feature type="chain" id="PRO_5026241753" evidence="2">
    <location>
        <begin position="31"/>
        <end position="145"/>
    </location>
</feature>